<feature type="transmembrane region" description="Helical" evidence="1">
    <location>
        <begin position="290"/>
        <end position="314"/>
    </location>
</feature>
<feature type="transmembrane region" description="Helical" evidence="1">
    <location>
        <begin position="232"/>
        <end position="251"/>
    </location>
</feature>
<feature type="transmembrane region" description="Helical" evidence="1">
    <location>
        <begin position="146"/>
        <end position="167"/>
    </location>
</feature>
<feature type="transmembrane region" description="Helical" evidence="1">
    <location>
        <begin position="116"/>
        <end position="134"/>
    </location>
</feature>
<dbReference type="KEGG" id="gai:IMCC3135_32650"/>
<dbReference type="AlphaFoldDB" id="A0A2Z2P1A7"/>
<dbReference type="EMBL" id="CP018632">
    <property type="protein sequence ID" value="ASJ76575.1"/>
    <property type="molecule type" value="Genomic_DNA"/>
</dbReference>
<evidence type="ECO:0000313" key="2">
    <source>
        <dbReference type="EMBL" id="ASJ76575.1"/>
    </source>
</evidence>
<name>A0A2Z2P1A7_9GAMM</name>
<evidence type="ECO:0008006" key="4">
    <source>
        <dbReference type="Google" id="ProtNLM"/>
    </source>
</evidence>
<dbReference type="PIRSF" id="PIRSF038991">
    <property type="entry name" value="Protein_AbrB"/>
    <property type="match status" value="1"/>
</dbReference>
<dbReference type="Proteomes" id="UP000250079">
    <property type="component" value="Chromosome"/>
</dbReference>
<keyword evidence="1" id="KW-0472">Membrane</keyword>
<dbReference type="PANTHER" id="PTHR38457">
    <property type="entry name" value="REGULATOR ABRB-RELATED"/>
    <property type="match status" value="1"/>
</dbReference>
<keyword evidence="3" id="KW-1185">Reference proteome</keyword>
<gene>
    <name evidence="2" type="ORF">IMCC3135_32650</name>
</gene>
<sequence>MSFRQMGCWGLTLSLGVGGGVLALLLHFPIPWMLGSLIACALAIFAGLPVQTLPIALERWMRIAIGVSLGPSVASSIQLSGDDLPFAIAAALSITTLTVFIGMPWFARQAGLPRPAAFLCALPGGLSMLLALAGDSGNRAEVLMVHAVRIVIVVVSISLLARFLGVPPVPDPLLASLEWHNDTSPFVLAGLIVACFILAEKLNIAGGHVIVPMVLSAMLAAFTDINMAPPTLVKTLALLVFGMVIGSEVAHGPRDRYARFFVASSLFTIAIMCLAAVFALMLVPLIDQHFLVLFLALAPGGIAEVSLVALALGLDAGMVALVHSCRFIYIIGVGPIGLRWLRKSLASEA</sequence>
<protein>
    <recommendedName>
        <fullName evidence="4">Ammonia monooxygenase</fullName>
    </recommendedName>
</protein>
<dbReference type="PANTHER" id="PTHR38457:SF1">
    <property type="entry name" value="REGULATOR ABRB-RELATED"/>
    <property type="match status" value="1"/>
</dbReference>
<evidence type="ECO:0000313" key="3">
    <source>
        <dbReference type="Proteomes" id="UP000250079"/>
    </source>
</evidence>
<keyword evidence="1" id="KW-1133">Transmembrane helix</keyword>
<feature type="transmembrane region" description="Helical" evidence="1">
    <location>
        <begin position="33"/>
        <end position="53"/>
    </location>
</feature>
<proteinExistence type="predicted"/>
<feature type="transmembrane region" description="Helical" evidence="1">
    <location>
        <begin position="257"/>
        <end position="283"/>
    </location>
</feature>
<feature type="transmembrane region" description="Helical" evidence="1">
    <location>
        <begin position="86"/>
        <end position="107"/>
    </location>
</feature>
<reference evidence="2 3" key="1">
    <citation type="submission" date="2016-12" db="EMBL/GenBank/DDBJ databases">
        <authorList>
            <person name="Song W.-J."/>
            <person name="Kurnit D.M."/>
        </authorList>
    </citation>
    <scope>NUCLEOTIDE SEQUENCE [LARGE SCALE GENOMIC DNA]</scope>
    <source>
        <strain evidence="2 3">IMCC3135</strain>
    </source>
</reference>
<dbReference type="InterPro" id="IPR007820">
    <property type="entry name" value="AbrB_fam"/>
</dbReference>
<organism evidence="2 3">
    <name type="scientific">Granulosicoccus antarcticus IMCC3135</name>
    <dbReference type="NCBI Taxonomy" id="1192854"/>
    <lineage>
        <taxon>Bacteria</taxon>
        <taxon>Pseudomonadati</taxon>
        <taxon>Pseudomonadota</taxon>
        <taxon>Gammaproteobacteria</taxon>
        <taxon>Chromatiales</taxon>
        <taxon>Granulosicoccaceae</taxon>
        <taxon>Granulosicoccus</taxon>
    </lineage>
</organism>
<dbReference type="RefSeq" id="WP_088921336.1">
    <property type="nucleotide sequence ID" value="NZ_CP018632.1"/>
</dbReference>
<feature type="transmembrane region" description="Helical" evidence="1">
    <location>
        <begin position="179"/>
        <end position="199"/>
    </location>
</feature>
<feature type="transmembrane region" description="Helical" evidence="1">
    <location>
        <begin position="320"/>
        <end position="341"/>
    </location>
</feature>
<keyword evidence="1" id="KW-0812">Transmembrane</keyword>
<feature type="transmembrane region" description="Helical" evidence="1">
    <location>
        <begin position="205"/>
        <end position="225"/>
    </location>
</feature>
<evidence type="ECO:0000256" key="1">
    <source>
        <dbReference type="SAM" id="Phobius"/>
    </source>
</evidence>
<accession>A0A2Z2P1A7</accession>
<dbReference type="Pfam" id="PF05145">
    <property type="entry name" value="AbrB"/>
    <property type="match status" value="1"/>
</dbReference>
<dbReference type="GO" id="GO:0016020">
    <property type="term" value="C:membrane"/>
    <property type="evidence" value="ECO:0007669"/>
    <property type="project" value="InterPro"/>
</dbReference>
<dbReference type="GO" id="GO:0010468">
    <property type="term" value="P:regulation of gene expression"/>
    <property type="evidence" value="ECO:0007669"/>
    <property type="project" value="InterPro"/>
</dbReference>